<organism evidence="1 2">
    <name type="scientific">Necator americanus</name>
    <name type="common">Human hookworm</name>
    <dbReference type="NCBI Taxonomy" id="51031"/>
    <lineage>
        <taxon>Eukaryota</taxon>
        <taxon>Metazoa</taxon>
        <taxon>Ecdysozoa</taxon>
        <taxon>Nematoda</taxon>
        <taxon>Chromadorea</taxon>
        <taxon>Rhabditida</taxon>
        <taxon>Rhabditina</taxon>
        <taxon>Rhabditomorpha</taxon>
        <taxon>Strongyloidea</taxon>
        <taxon>Ancylostomatidae</taxon>
        <taxon>Bunostominae</taxon>
        <taxon>Necator</taxon>
    </lineage>
</organism>
<keyword evidence="2" id="KW-1185">Reference proteome</keyword>
<dbReference type="Proteomes" id="UP000053676">
    <property type="component" value="Unassembled WGS sequence"/>
</dbReference>
<dbReference type="EMBL" id="KI660270">
    <property type="protein sequence ID" value="ETN75804.1"/>
    <property type="molecule type" value="Genomic_DNA"/>
</dbReference>
<dbReference type="STRING" id="51031.W2T2N3"/>
<name>W2T2N3_NECAM</name>
<evidence type="ECO:0008006" key="3">
    <source>
        <dbReference type="Google" id="ProtNLM"/>
    </source>
</evidence>
<dbReference type="AlphaFoldDB" id="W2T2N3"/>
<gene>
    <name evidence="1" type="ORF">NECAME_12113</name>
</gene>
<evidence type="ECO:0000313" key="1">
    <source>
        <dbReference type="EMBL" id="ETN75804.1"/>
    </source>
</evidence>
<reference evidence="2" key="1">
    <citation type="journal article" date="2014" name="Nat. Genet.">
        <title>Genome of the human hookworm Necator americanus.</title>
        <authorList>
            <person name="Tang Y.T."/>
            <person name="Gao X."/>
            <person name="Rosa B.A."/>
            <person name="Abubucker S."/>
            <person name="Hallsworth-Pepin K."/>
            <person name="Martin J."/>
            <person name="Tyagi R."/>
            <person name="Heizer E."/>
            <person name="Zhang X."/>
            <person name="Bhonagiri-Palsikar V."/>
            <person name="Minx P."/>
            <person name="Warren W.C."/>
            <person name="Wang Q."/>
            <person name="Zhan B."/>
            <person name="Hotez P.J."/>
            <person name="Sternberg P.W."/>
            <person name="Dougall A."/>
            <person name="Gaze S.T."/>
            <person name="Mulvenna J."/>
            <person name="Sotillo J."/>
            <person name="Ranganathan S."/>
            <person name="Rabelo E.M."/>
            <person name="Wilson R.K."/>
            <person name="Felgner P.L."/>
            <person name="Bethony J."/>
            <person name="Hawdon J.M."/>
            <person name="Gasser R.B."/>
            <person name="Loukas A."/>
            <person name="Mitreva M."/>
        </authorList>
    </citation>
    <scope>NUCLEOTIDE SEQUENCE [LARGE SCALE GENOMIC DNA]</scope>
</reference>
<proteinExistence type="predicted"/>
<evidence type="ECO:0000313" key="2">
    <source>
        <dbReference type="Proteomes" id="UP000053676"/>
    </source>
</evidence>
<sequence length="106" mass="11614">MGFSSGLARFELVKEYVSNMGGMFGHYRIKDVRLRTSGEEMVLKIAKGTGSAGNRRAIHVDAAREAAMLHRLSHENILALRGDVGTCTSLLTTVKVEAYRNSFLIG</sequence>
<dbReference type="KEGG" id="nai:NECAME_12113"/>
<accession>W2T2N3</accession>
<protein>
    <recommendedName>
        <fullName evidence="3">Protein kinase domain-containing protein</fullName>
    </recommendedName>
</protein>